<dbReference type="EMBL" id="VCHE01000023">
    <property type="protein sequence ID" value="KAB2576508.1"/>
    <property type="molecule type" value="Genomic_DNA"/>
</dbReference>
<name>A0A5N5DFC9_9PEZI</name>
<keyword evidence="3 7" id="KW-1133">Transmembrane helix</keyword>
<evidence type="ECO:0000259" key="8">
    <source>
        <dbReference type="Pfam" id="PF20684"/>
    </source>
</evidence>
<dbReference type="OrthoDB" id="3928853at2759"/>
<feature type="transmembrane region" description="Helical" evidence="7">
    <location>
        <begin position="140"/>
        <end position="165"/>
    </location>
</feature>
<dbReference type="InterPro" id="IPR052337">
    <property type="entry name" value="SAT4-like"/>
</dbReference>
<dbReference type="Proteomes" id="UP000325902">
    <property type="component" value="Unassembled WGS sequence"/>
</dbReference>
<feature type="transmembrane region" description="Helical" evidence="7">
    <location>
        <begin position="224"/>
        <end position="244"/>
    </location>
</feature>
<dbReference type="PANTHER" id="PTHR33048:SF129">
    <property type="entry name" value="INTEGRAL MEMBRANE PROTEIN-RELATED"/>
    <property type="match status" value="1"/>
</dbReference>
<reference evidence="9 10" key="1">
    <citation type="journal article" date="2019" name="Sci. Rep.">
        <title>A multi-omics analysis of the grapevine pathogen Lasiodiplodia theobromae reveals that temperature affects the expression of virulence- and pathogenicity-related genes.</title>
        <authorList>
            <person name="Felix C."/>
            <person name="Meneses R."/>
            <person name="Goncalves M.F.M."/>
            <person name="Tilleman L."/>
            <person name="Duarte A.S."/>
            <person name="Jorrin-Novo J.V."/>
            <person name="Van de Peer Y."/>
            <person name="Deforce D."/>
            <person name="Van Nieuwerburgh F."/>
            <person name="Esteves A.C."/>
            <person name="Alves A."/>
        </authorList>
    </citation>
    <scope>NUCLEOTIDE SEQUENCE [LARGE SCALE GENOMIC DNA]</scope>
    <source>
        <strain evidence="9 10">LA-SOL3</strain>
    </source>
</reference>
<feature type="domain" description="Rhodopsin" evidence="8">
    <location>
        <begin position="48"/>
        <end position="285"/>
    </location>
</feature>
<dbReference type="AlphaFoldDB" id="A0A5N5DFC9"/>
<dbReference type="GO" id="GO:0016020">
    <property type="term" value="C:membrane"/>
    <property type="evidence" value="ECO:0007669"/>
    <property type="project" value="UniProtKB-SubCell"/>
</dbReference>
<feature type="transmembrane region" description="Helical" evidence="7">
    <location>
        <begin position="28"/>
        <end position="48"/>
    </location>
</feature>
<dbReference type="InterPro" id="IPR049326">
    <property type="entry name" value="Rhodopsin_dom_fungi"/>
</dbReference>
<keyword evidence="10" id="KW-1185">Reference proteome</keyword>
<dbReference type="Pfam" id="PF20684">
    <property type="entry name" value="Fung_rhodopsin"/>
    <property type="match status" value="1"/>
</dbReference>
<evidence type="ECO:0000313" key="9">
    <source>
        <dbReference type="EMBL" id="KAB2576508.1"/>
    </source>
</evidence>
<accession>A0A5N5DFC9</accession>
<gene>
    <name evidence="9" type="ORF">DBV05_g4778</name>
</gene>
<comment type="similarity">
    <text evidence="5">Belongs to the SAT4 family.</text>
</comment>
<comment type="caution">
    <text evidence="9">The sequence shown here is derived from an EMBL/GenBank/DDBJ whole genome shotgun (WGS) entry which is preliminary data.</text>
</comment>
<evidence type="ECO:0000256" key="3">
    <source>
        <dbReference type="ARBA" id="ARBA00022989"/>
    </source>
</evidence>
<proteinExistence type="inferred from homology"/>
<evidence type="ECO:0000256" key="4">
    <source>
        <dbReference type="ARBA" id="ARBA00023136"/>
    </source>
</evidence>
<evidence type="ECO:0000256" key="2">
    <source>
        <dbReference type="ARBA" id="ARBA00022692"/>
    </source>
</evidence>
<evidence type="ECO:0000256" key="7">
    <source>
        <dbReference type="SAM" id="Phobius"/>
    </source>
</evidence>
<evidence type="ECO:0000313" key="10">
    <source>
        <dbReference type="Proteomes" id="UP000325902"/>
    </source>
</evidence>
<feature type="transmembrane region" description="Helical" evidence="7">
    <location>
        <begin position="185"/>
        <end position="212"/>
    </location>
</feature>
<evidence type="ECO:0000256" key="5">
    <source>
        <dbReference type="ARBA" id="ARBA00038359"/>
    </source>
</evidence>
<keyword evidence="4 7" id="KW-0472">Membrane</keyword>
<organism evidence="9 10">
    <name type="scientific">Lasiodiplodia theobromae</name>
    <dbReference type="NCBI Taxonomy" id="45133"/>
    <lineage>
        <taxon>Eukaryota</taxon>
        <taxon>Fungi</taxon>
        <taxon>Dikarya</taxon>
        <taxon>Ascomycota</taxon>
        <taxon>Pezizomycotina</taxon>
        <taxon>Dothideomycetes</taxon>
        <taxon>Dothideomycetes incertae sedis</taxon>
        <taxon>Botryosphaeriales</taxon>
        <taxon>Botryosphaeriaceae</taxon>
        <taxon>Lasiodiplodia</taxon>
    </lineage>
</organism>
<feature type="transmembrane region" description="Helical" evidence="7">
    <location>
        <begin position="109"/>
        <end position="133"/>
    </location>
</feature>
<keyword evidence="2 7" id="KW-0812">Transmembrane</keyword>
<dbReference type="PANTHER" id="PTHR33048">
    <property type="entry name" value="PTH11-LIKE INTEGRAL MEMBRANE PROTEIN (AFU_ORTHOLOGUE AFUA_5G11245)"/>
    <property type="match status" value="1"/>
</dbReference>
<comment type="subcellular location">
    <subcellularLocation>
        <location evidence="1">Membrane</location>
        <topology evidence="1">Multi-pass membrane protein</topology>
    </subcellularLocation>
</comment>
<evidence type="ECO:0000256" key="6">
    <source>
        <dbReference type="SAM" id="MobiDB-lite"/>
    </source>
</evidence>
<evidence type="ECO:0000256" key="1">
    <source>
        <dbReference type="ARBA" id="ARBA00004141"/>
    </source>
</evidence>
<sequence length="442" mass="47976">MSTLADYIGPELAGALPPANHVNPDTDVVTVLGTEISLTILMFIFVCMRFYSRLFINGLFGTDDAVMGLAAITAIGHTIVTCLGTRHGLGYHIWDVDPEKIPTGFKYTFTSILLFHPISALTKISVCCGYLRLFPGTGNLYFCWIMIAYSAMWGIASFFSVLFMCTPINLFWNQPFNIQRDCVDVLTLLVATAALNSLGDLLVYLWPIKFLFKLQMPLKHRLGLILLFSFGCIVFAASVCRIVTLPPAVESVDVLYNSSTLLLIASIEENIGIICGCLPCTKGTLAHFWPRIFGSSDRSSHLHSRTTTTTTPNFVHTGAGRITGYGDHSHNHSVKVVSASGGRCSSSRKGRKGSMMDEFELETGLGGGGGFGDESRLMDEEVGFPGIVMTKEVTVKRSASMGNEEGGMRRVARDLDAVSSIGEEVSTMGDAESVGKGSRRSL</sequence>
<protein>
    <recommendedName>
        <fullName evidence="8">Rhodopsin domain-containing protein</fullName>
    </recommendedName>
</protein>
<feature type="region of interest" description="Disordered" evidence="6">
    <location>
        <begin position="421"/>
        <end position="442"/>
    </location>
</feature>